<feature type="chain" id="PRO_5039334518" evidence="2">
    <location>
        <begin position="24"/>
        <end position="114"/>
    </location>
</feature>
<dbReference type="AlphaFoldDB" id="A0A7W7RU18"/>
<feature type="signal peptide" evidence="2">
    <location>
        <begin position="1"/>
        <end position="23"/>
    </location>
</feature>
<feature type="compositionally biased region" description="Low complexity" evidence="1">
    <location>
        <begin position="30"/>
        <end position="41"/>
    </location>
</feature>
<evidence type="ECO:0000313" key="3">
    <source>
        <dbReference type="EMBL" id="MBB4938117.1"/>
    </source>
</evidence>
<dbReference type="Proteomes" id="UP000534286">
    <property type="component" value="Unassembled WGS sequence"/>
</dbReference>
<keyword evidence="4" id="KW-1185">Reference proteome</keyword>
<protein>
    <submittedName>
        <fullName evidence="3">Pectin methylesterase-like acyl-CoA thioesterase</fullName>
    </submittedName>
</protein>
<organism evidence="3 4">
    <name type="scientific">Streptosporangium album</name>
    <dbReference type="NCBI Taxonomy" id="47479"/>
    <lineage>
        <taxon>Bacteria</taxon>
        <taxon>Bacillati</taxon>
        <taxon>Actinomycetota</taxon>
        <taxon>Actinomycetes</taxon>
        <taxon>Streptosporangiales</taxon>
        <taxon>Streptosporangiaceae</taxon>
        <taxon>Streptosporangium</taxon>
    </lineage>
</organism>
<evidence type="ECO:0000256" key="1">
    <source>
        <dbReference type="SAM" id="MobiDB-lite"/>
    </source>
</evidence>
<gene>
    <name evidence="3" type="ORF">FHR32_002422</name>
</gene>
<name>A0A7W7RU18_9ACTN</name>
<evidence type="ECO:0000313" key="4">
    <source>
        <dbReference type="Proteomes" id="UP000534286"/>
    </source>
</evidence>
<dbReference type="PROSITE" id="PS51257">
    <property type="entry name" value="PROKAR_LIPOPROTEIN"/>
    <property type="match status" value="1"/>
</dbReference>
<dbReference type="EMBL" id="JACHJU010000001">
    <property type="protein sequence ID" value="MBB4938117.1"/>
    <property type="molecule type" value="Genomic_DNA"/>
</dbReference>
<dbReference type="RefSeq" id="WP_184754369.1">
    <property type="nucleotide sequence ID" value="NZ_BAABEK010000018.1"/>
</dbReference>
<keyword evidence="2" id="KW-0732">Signal</keyword>
<proteinExistence type="predicted"/>
<comment type="caution">
    <text evidence="3">The sequence shown here is derived from an EMBL/GenBank/DDBJ whole genome shotgun (WGS) entry which is preliminary data.</text>
</comment>
<evidence type="ECO:0000256" key="2">
    <source>
        <dbReference type="SAM" id="SignalP"/>
    </source>
</evidence>
<accession>A0A7W7RU18</accession>
<reference evidence="3 4" key="1">
    <citation type="submission" date="2020-08" db="EMBL/GenBank/DDBJ databases">
        <title>Sequencing the genomes of 1000 actinobacteria strains.</title>
        <authorList>
            <person name="Klenk H.-P."/>
        </authorList>
    </citation>
    <scope>NUCLEOTIDE SEQUENCE [LARGE SCALE GENOMIC DNA]</scope>
    <source>
        <strain evidence="3 4">DSM 43023</strain>
    </source>
</reference>
<feature type="region of interest" description="Disordered" evidence="1">
    <location>
        <begin position="23"/>
        <end position="42"/>
    </location>
</feature>
<sequence>MGSAPSKLALAALAACVSLTACGGSSSDQPSAPTAATAGSTQVRKVSANTAGESEIAAALKAAGVSNSERWAKEVVEYRPYAADDSNLTSLRQNLAKYNPGEETVNKIVSALTP</sequence>